<dbReference type="Gene3D" id="3.20.20.70">
    <property type="entry name" value="Aldolase class I"/>
    <property type="match status" value="1"/>
</dbReference>
<dbReference type="CDD" id="cd14791">
    <property type="entry name" value="GH36"/>
    <property type="match status" value="1"/>
</dbReference>
<name>A0A7X4YN78_9BACL</name>
<dbReference type="RefSeq" id="WP_161695684.1">
    <property type="nucleotide sequence ID" value="NZ_JAAAMU010000003.1"/>
</dbReference>
<dbReference type="PANTHER" id="PTHR43053">
    <property type="entry name" value="GLYCOSIDASE FAMILY 31"/>
    <property type="match status" value="1"/>
</dbReference>
<dbReference type="InterPro" id="IPR050985">
    <property type="entry name" value="Alpha-glycosidase_related"/>
</dbReference>
<reference evidence="3 4" key="1">
    <citation type="submission" date="2020-01" db="EMBL/GenBank/DDBJ databases">
        <title>Paenibacillus soybeanensis sp. nov. isolated from the nodules of soybean (Glycine max(L.) Merr).</title>
        <authorList>
            <person name="Wang H."/>
        </authorList>
    </citation>
    <scope>NUCLEOTIDE SEQUENCE [LARGE SCALE GENOMIC DNA]</scope>
    <source>
        <strain evidence="3 4">DSM 23054</strain>
    </source>
</reference>
<protein>
    <submittedName>
        <fullName evidence="3">Alpha-galactosidase</fullName>
    </submittedName>
</protein>
<keyword evidence="1" id="KW-0378">Hydrolase</keyword>
<organism evidence="3 4">
    <name type="scientific">Paenibacillus sacheonensis</name>
    <dbReference type="NCBI Taxonomy" id="742054"/>
    <lineage>
        <taxon>Bacteria</taxon>
        <taxon>Bacillati</taxon>
        <taxon>Bacillota</taxon>
        <taxon>Bacilli</taxon>
        <taxon>Bacillales</taxon>
        <taxon>Paenibacillaceae</taxon>
        <taxon>Paenibacillus</taxon>
    </lineage>
</organism>
<comment type="caution">
    <text evidence="3">The sequence shown here is derived from an EMBL/GenBank/DDBJ whole genome shotgun (WGS) entry which is preliminary data.</text>
</comment>
<keyword evidence="4" id="KW-1185">Reference proteome</keyword>
<dbReference type="AlphaFoldDB" id="A0A7X4YN78"/>
<dbReference type="GO" id="GO:0004557">
    <property type="term" value="F:alpha-galactosidase activity"/>
    <property type="evidence" value="ECO:0007669"/>
    <property type="project" value="InterPro"/>
</dbReference>
<evidence type="ECO:0000313" key="3">
    <source>
        <dbReference type="EMBL" id="NBC68646.1"/>
    </source>
</evidence>
<dbReference type="PANTHER" id="PTHR43053:SF3">
    <property type="entry name" value="ALPHA-GALACTOSIDASE C-RELATED"/>
    <property type="match status" value="1"/>
</dbReference>
<dbReference type="InterPro" id="IPR013785">
    <property type="entry name" value="Aldolase_TIM"/>
</dbReference>
<dbReference type="InterPro" id="IPR002252">
    <property type="entry name" value="Glyco_hydro_36"/>
</dbReference>
<evidence type="ECO:0000313" key="4">
    <source>
        <dbReference type="Proteomes" id="UP000558113"/>
    </source>
</evidence>
<dbReference type="Proteomes" id="UP000558113">
    <property type="component" value="Unassembled WGS sequence"/>
</dbReference>
<dbReference type="InterPro" id="IPR038417">
    <property type="entry name" value="Alpga-gal_N_sf"/>
</dbReference>
<dbReference type="InterPro" id="IPR017853">
    <property type="entry name" value="GH"/>
</dbReference>
<evidence type="ECO:0000256" key="2">
    <source>
        <dbReference type="ARBA" id="ARBA00023295"/>
    </source>
</evidence>
<gene>
    <name evidence="3" type="ORF">GT003_06575</name>
</gene>
<keyword evidence="2" id="KW-0326">Glycosidase</keyword>
<evidence type="ECO:0000256" key="1">
    <source>
        <dbReference type="ARBA" id="ARBA00022801"/>
    </source>
</evidence>
<proteinExistence type="predicted"/>
<dbReference type="Gene3D" id="2.70.98.60">
    <property type="entry name" value="alpha-galactosidase from lactobacil brevis"/>
    <property type="match status" value="1"/>
</dbReference>
<dbReference type="Pfam" id="PF02065">
    <property type="entry name" value="Melibiase"/>
    <property type="match status" value="1"/>
</dbReference>
<dbReference type="EMBL" id="JAAAMU010000003">
    <property type="protein sequence ID" value="NBC68646.1"/>
    <property type="molecule type" value="Genomic_DNA"/>
</dbReference>
<accession>A0A7X4YN78</accession>
<sequence length="702" mass="79400">MRTIEVLENKLHIVYEVGDYDELRLMHFSRLPYRAEDVDASCKWRFRAMEVHATGENQGDHHGPKHTGSNPGERMKYLSHADTRNERGRKLAIELGEARTGLRATMHLQFYDGVSVVRSWTELRNESDAPIPLEYVTSFALTGLGKEGLAPWERKLRLSIPHSTWCGEAQWRTHTLPELGFQNVNDYMMKRISLTSTGTWSTAEHLPMGYLHNDESGIGLLWQIEHHGSWHWEIGNINDQLYLHLSGPTWTESHWLKQLRPGETFVSVKAAIGSAPGFDAAVGEMTNYRRAIRRPNEDNRRLPVIYNNYMNGISGDPREDTLLPCIDAAAAVGCEYYVVDCGWYSDGNWWFEVGDWQPSAKRFPNGIGAVMDYIHAKGMVPGLWLELEVMGIDSETAKRVPDDWFFCRNGKRIIAHSRYQLDYRNPEVIAYVTEVVDRLVLQYRVGYIKMDYNINAGVGTDIGADSPGDGLLEHNRAYLGWLDGIFAKYPSLVIENCSSGGMRCDYSLLERHSIYSASDQAEYRKNAVIAAASASAVTPEQLAVWSYPNRKSDEEAVIMNMASALLLRVHQSGELEALAPEMTALVREGIAYYKSIRDRIPVSLPIWPTGMPSLDSRWTSFGLVDPAGDRIFLVAWRFESPDETLEIPLPAWRGRQAAATMSYPRERAGDCRWNAEAGTLSVRLPAMNAARAFEVKLNEESR</sequence>
<dbReference type="SUPFAM" id="SSF51445">
    <property type="entry name" value="(Trans)glycosidases"/>
    <property type="match status" value="1"/>
</dbReference>
<dbReference type="OrthoDB" id="9758822at2"/>
<dbReference type="GO" id="GO:0016052">
    <property type="term" value="P:carbohydrate catabolic process"/>
    <property type="evidence" value="ECO:0007669"/>
    <property type="project" value="InterPro"/>
</dbReference>
<dbReference type="PRINTS" id="PR00743">
    <property type="entry name" value="GLHYDRLASE36"/>
</dbReference>